<dbReference type="InParanoid" id="A0A7G1G3Y2"/>
<gene>
    <name evidence="1" type="ORF">OSSY52_00570</name>
</gene>
<dbReference type="AlphaFoldDB" id="A0A7G1G3Y2"/>
<keyword evidence="2" id="KW-1185">Reference proteome</keyword>
<accession>A0A7G1G3Y2</accession>
<dbReference type="EMBL" id="AP018712">
    <property type="protein sequence ID" value="BBE29916.1"/>
    <property type="molecule type" value="Genomic_DNA"/>
</dbReference>
<organism evidence="1 2">
    <name type="scientific">Tepiditoga spiralis</name>
    <dbReference type="NCBI Taxonomy" id="2108365"/>
    <lineage>
        <taxon>Bacteria</taxon>
        <taxon>Thermotogati</taxon>
        <taxon>Thermotogota</taxon>
        <taxon>Thermotogae</taxon>
        <taxon>Petrotogales</taxon>
        <taxon>Petrotogaceae</taxon>
        <taxon>Tepiditoga</taxon>
    </lineage>
</organism>
<dbReference type="Proteomes" id="UP000516361">
    <property type="component" value="Chromosome"/>
</dbReference>
<evidence type="ECO:0000313" key="1">
    <source>
        <dbReference type="EMBL" id="BBE29916.1"/>
    </source>
</evidence>
<evidence type="ECO:0000313" key="2">
    <source>
        <dbReference type="Proteomes" id="UP000516361"/>
    </source>
</evidence>
<proteinExistence type="predicted"/>
<name>A0A7G1G3Y2_9BACT</name>
<sequence>MQLKKFFLLIVLLIVINEFSSYPILSENKIIGHIYTDLKANINKNELNGYILSLNQIDPELCYLAIGSVNNFELIENLFLDIGTELKNKNFDFVIFGNLKTLNKETTDYLNYIGKSPYLISEVLYRMIRGFETAGIVPVLKITSDDDTKVKNSLKNRAGAIYTYSEEINNLDMYLKNNNVYLKKDRILRLPWKTETSFLKDSIKSIYENSIILSGWRKDNSKLLYRKINFTETKMITYFSHSVESLAKEVLDGKKLATGKITW</sequence>
<protein>
    <submittedName>
        <fullName evidence="1">Uncharacterized protein</fullName>
    </submittedName>
</protein>
<reference evidence="1 2" key="1">
    <citation type="submission" date="2018-06" db="EMBL/GenBank/DDBJ databases">
        <title>Genome sequencing of Oceanotoga sp. sy52.</title>
        <authorList>
            <person name="Mori K."/>
        </authorList>
    </citation>
    <scope>NUCLEOTIDE SEQUENCE [LARGE SCALE GENOMIC DNA]</scope>
    <source>
        <strain evidence="2">sy52</strain>
    </source>
</reference>
<dbReference type="KEGG" id="ocy:OSSY52_00570"/>